<evidence type="ECO:0000256" key="1">
    <source>
        <dbReference type="SAM" id="MobiDB-lite"/>
    </source>
</evidence>
<dbReference type="GO" id="GO:0003723">
    <property type="term" value="F:RNA binding"/>
    <property type="evidence" value="ECO:0007669"/>
    <property type="project" value="InterPro"/>
</dbReference>
<accession>A0A1G4I1X4</accession>
<dbReference type="Gene3D" id="1.10.10.790">
    <property type="entry name" value="Surp module"/>
    <property type="match status" value="1"/>
</dbReference>
<proteinExistence type="predicted"/>
<feature type="compositionally biased region" description="Polar residues" evidence="1">
    <location>
        <begin position="424"/>
        <end position="434"/>
    </location>
</feature>
<dbReference type="EMBL" id="CZPT02000374">
    <property type="protein sequence ID" value="SCU65717.1"/>
    <property type="molecule type" value="Genomic_DNA"/>
</dbReference>
<dbReference type="SMART" id="SM00648">
    <property type="entry name" value="SWAP"/>
    <property type="match status" value="1"/>
</dbReference>
<feature type="region of interest" description="Disordered" evidence="1">
    <location>
        <begin position="409"/>
        <end position="436"/>
    </location>
</feature>
<dbReference type="PANTHER" id="PTHR23140:SF0">
    <property type="entry name" value="U2 SNRNP-ASSOCIATED SURP MOTIF-CONTAINING PROTEIN"/>
    <property type="match status" value="1"/>
</dbReference>
<dbReference type="GO" id="GO:0005634">
    <property type="term" value="C:nucleus"/>
    <property type="evidence" value="ECO:0007669"/>
    <property type="project" value="TreeGrafter"/>
</dbReference>
<comment type="caution">
    <text evidence="3">The sequence shown here is derived from an EMBL/GenBank/DDBJ whole genome shotgun (WGS) entry which is preliminary data.</text>
</comment>
<dbReference type="VEuPathDB" id="TriTrypDB:TEOVI_000694000"/>
<reference evidence="3" key="1">
    <citation type="submission" date="2016-09" db="EMBL/GenBank/DDBJ databases">
        <authorList>
            <person name="Hebert L."/>
            <person name="Moumen B."/>
        </authorList>
    </citation>
    <scope>NUCLEOTIDE SEQUENCE [LARGE SCALE GENOMIC DNA]</scope>
    <source>
        <strain evidence="3">OVI</strain>
    </source>
</reference>
<dbReference type="AlphaFoldDB" id="A0A1G4I1X4"/>
<dbReference type="GeneID" id="92380874"/>
<dbReference type="Pfam" id="PF01805">
    <property type="entry name" value="Surp"/>
    <property type="match status" value="1"/>
</dbReference>
<evidence type="ECO:0000313" key="3">
    <source>
        <dbReference type="EMBL" id="SCU65717.1"/>
    </source>
</evidence>
<name>A0A1G4I1X4_TRYEQ</name>
<dbReference type="InterPro" id="IPR000061">
    <property type="entry name" value="Surp"/>
</dbReference>
<feature type="domain" description="SURP motif" evidence="2">
    <location>
        <begin position="92"/>
        <end position="136"/>
    </location>
</feature>
<dbReference type="GO" id="GO:0006396">
    <property type="term" value="P:RNA processing"/>
    <property type="evidence" value="ECO:0007669"/>
    <property type="project" value="InterPro"/>
</dbReference>
<gene>
    <name evidence="3" type="ORF">TEOVI_000694000</name>
</gene>
<protein>
    <submittedName>
        <fullName evidence="3">RNA-binding protein, putative</fullName>
    </submittedName>
</protein>
<keyword evidence="4" id="KW-1185">Reference proteome</keyword>
<feature type="region of interest" description="Disordered" evidence="1">
    <location>
        <begin position="186"/>
        <end position="210"/>
    </location>
</feature>
<dbReference type="InterPro" id="IPR035967">
    <property type="entry name" value="SWAP/Surp_sf"/>
</dbReference>
<feature type="compositionally biased region" description="Basic residues" evidence="1">
    <location>
        <begin position="37"/>
        <end position="48"/>
    </location>
</feature>
<organism evidence="3 4">
    <name type="scientific">Trypanosoma equiperdum</name>
    <dbReference type="NCBI Taxonomy" id="5694"/>
    <lineage>
        <taxon>Eukaryota</taxon>
        <taxon>Discoba</taxon>
        <taxon>Euglenozoa</taxon>
        <taxon>Kinetoplastea</taxon>
        <taxon>Metakinetoplastina</taxon>
        <taxon>Trypanosomatida</taxon>
        <taxon>Trypanosomatidae</taxon>
        <taxon>Trypanosoma</taxon>
    </lineage>
</organism>
<evidence type="ECO:0000313" key="4">
    <source>
        <dbReference type="Proteomes" id="UP000195570"/>
    </source>
</evidence>
<dbReference type="SUPFAM" id="SSF109905">
    <property type="entry name" value="Surp module (SWAP domain)"/>
    <property type="match status" value="1"/>
</dbReference>
<dbReference type="RefSeq" id="XP_067077271.1">
    <property type="nucleotide sequence ID" value="XM_067221170.1"/>
</dbReference>
<dbReference type="PANTHER" id="PTHR23140">
    <property type="entry name" value="RNA PROCESSING PROTEIN LD23810P"/>
    <property type="match status" value="1"/>
</dbReference>
<dbReference type="Proteomes" id="UP000195570">
    <property type="component" value="Unassembled WGS sequence"/>
</dbReference>
<dbReference type="PROSITE" id="PS50128">
    <property type="entry name" value="SURP"/>
    <property type="match status" value="1"/>
</dbReference>
<dbReference type="InterPro" id="IPR051485">
    <property type="entry name" value="SR-CTD_assoc_factor"/>
</dbReference>
<sequence>MPNSDHSYSYGYGYSGSRGGSNSAGAKRERSTSPKGSHNRHYHHGSYHRYRDSDSGRSYHSGRSGDEPQYVIAASAPCLQVPSDLPVDVAAFIDLVAFYIVQGGPTAEEEIMRREANNHHFAFLRGTWKDPQQLYYRWRLYSLLQGDTLLKWRTEPFQIERGKDAYAWIPPPPISSGPECLLGACTGGPRETKGKPTDGSGRSSNASAVGAARPQPSALWLSRMCVSEGTYFVALGKEEVEKWEKLLSMDHIVEELGGVATTSTTTTTAPPSSSSTAGSSATCCGMTLEERIGKLAASLLNGERIAERMVFAVEHQKAALHLMSFILDEVVRLAYASADAARGNGNTNTTVAARTGSCSSGGNSCRNPAFLAAARCCMCLSYLFTLNDIGRNGGAHPLLDEDVANMVASHGGHQGGGANKPAGSGNNSRGTSADPSLVPPASVLANTSARGPLPLMPLPNTAVITPTAASHSVRALNRAVEKIMPTLIEATLLVALNTVRQYGSLQVVKALDADKNEEKPPGVEGTEGILPMGTDHTAHLHVQARISTTAVSADVMDLRKEDRDAVCMIGLLLLSWLKQLCSSWSDGDVIGSRCWSTLASKYNFLVSQTIETT</sequence>
<evidence type="ECO:0000259" key="2">
    <source>
        <dbReference type="PROSITE" id="PS50128"/>
    </source>
</evidence>
<feature type="region of interest" description="Disordered" evidence="1">
    <location>
        <begin position="1"/>
        <end position="65"/>
    </location>
</feature>